<organism evidence="1 2">
    <name type="scientific">Acinetobacter baumannii</name>
    <dbReference type="NCBI Taxonomy" id="470"/>
    <lineage>
        <taxon>Bacteria</taxon>
        <taxon>Pseudomonadati</taxon>
        <taxon>Pseudomonadota</taxon>
        <taxon>Gammaproteobacteria</taxon>
        <taxon>Moraxellales</taxon>
        <taxon>Moraxellaceae</taxon>
        <taxon>Acinetobacter</taxon>
        <taxon>Acinetobacter calcoaceticus/baumannii complex</taxon>
    </lineage>
</organism>
<reference evidence="1 2" key="1">
    <citation type="submission" date="2018-10" db="EMBL/GenBank/DDBJ databases">
        <title>GWAS and RNA-Seq identify cryptic mechanisms of antimicrobial resistance in Acinetobacter baumannii.</title>
        <authorList>
            <person name="Sahl J.W."/>
        </authorList>
    </citation>
    <scope>NUCLEOTIDE SEQUENCE [LARGE SCALE GENOMIC DNA]</scope>
    <source>
        <strain evidence="1 2">TG28175</strain>
    </source>
</reference>
<sequence>EFAASCLLADPSLKIEELEPAKNLKIVVGQEKAVKVLHTLNLNELPQYEGDEPYVLILSDQTDIKAAKQLQQQFAQTSVEPHHYIYVKSSLGHTQHLVDIYGFMLSMHFPEHIVPFVFGENTVSAHTFVQSVTENSEDDAMVLNS</sequence>
<evidence type="ECO:0000313" key="1">
    <source>
        <dbReference type="EMBL" id="RSR18200.1"/>
    </source>
</evidence>
<proteinExistence type="predicted"/>
<gene>
    <name evidence="1" type="ORF">EA686_28110</name>
</gene>
<accession>A0A3R9TG41</accession>
<dbReference type="AlphaFoldDB" id="A0A3R9TG41"/>
<name>A0A3R9TG41_ACIBA</name>
<dbReference type="EMBL" id="RFDI01002448">
    <property type="protein sequence ID" value="RSR18200.1"/>
    <property type="molecule type" value="Genomic_DNA"/>
</dbReference>
<feature type="non-terminal residue" evidence="1">
    <location>
        <position position="1"/>
    </location>
</feature>
<evidence type="ECO:0000313" key="2">
    <source>
        <dbReference type="Proteomes" id="UP000280073"/>
    </source>
</evidence>
<comment type="caution">
    <text evidence="1">The sequence shown here is derived from an EMBL/GenBank/DDBJ whole genome shotgun (WGS) entry which is preliminary data.</text>
</comment>
<protein>
    <submittedName>
        <fullName evidence="1">Uncharacterized protein</fullName>
    </submittedName>
</protein>
<dbReference type="Proteomes" id="UP000280073">
    <property type="component" value="Unassembled WGS sequence"/>
</dbReference>